<dbReference type="InterPro" id="IPR011990">
    <property type="entry name" value="TPR-like_helical_dom_sf"/>
</dbReference>
<proteinExistence type="predicted"/>
<dbReference type="SUPFAM" id="SSF48452">
    <property type="entry name" value="TPR-like"/>
    <property type="match status" value="1"/>
</dbReference>
<gene>
    <name evidence="2" type="ORF">K432DRAFT_394881</name>
</gene>
<keyword evidence="1" id="KW-0175">Coiled coil</keyword>
<keyword evidence="3" id="KW-1185">Reference proteome</keyword>
<dbReference type="Proteomes" id="UP000250266">
    <property type="component" value="Unassembled WGS sequence"/>
</dbReference>
<protein>
    <submittedName>
        <fullName evidence="2">Uncharacterized protein</fullName>
    </submittedName>
</protein>
<feature type="coiled-coil region" evidence="1">
    <location>
        <begin position="24"/>
        <end position="58"/>
    </location>
</feature>
<name>A0A8E2JDE9_9PEZI</name>
<evidence type="ECO:0000313" key="2">
    <source>
        <dbReference type="EMBL" id="OCK78302.1"/>
    </source>
</evidence>
<evidence type="ECO:0000313" key="3">
    <source>
        <dbReference type="Proteomes" id="UP000250266"/>
    </source>
</evidence>
<organism evidence="2 3">
    <name type="scientific">Lepidopterella palustris CBS 459.81</name>
    <dbReference type="NCBI Taxonomy" id="1314670"/>
    <lineage>
        <taxon>Eukaryota</taxon>
        <taxon>Fungi</taxon>
        <taxon>Dikarya</taxon>
        <taxon>Ascomycota</taxon>
        <taxon>Pezizomycotina</taxon>
        <taxon>Dothideomycetes</taxon>
        <taxon>Pleosporomycetidae</taxon>
        <taxon>Mytilinidiales</taxon>
        <taxon>Argynnaceae</taxon>
        <taxon>Lepidopterella</taxon>
    </lineage>
</organism>
<dbReference type="OrthoDB" id="3791184at2759"/>
<sequence>MANSTQSTAELCTKVKATEIVKTFRRLKRERNTWEKMAQQFKQALEEAFDQRDQFRDLLIATQAELENVKMQYRVPSQPTSDPSTNDQVMWLSTGDWLSTAFTREHLDDAEELLAEGEYAKALSSIDDLLHSPISPEVQAEATLLKSVVLRCSRRPSDALAQCDEVLDMWNRNASLRQFHNLREKANFYKGICLFELQDFTRARIAFTPIDSAEHFATRAKEWRDRCVEEQRRIIEVNAIRMEAAKAEKDATRAEARYILNSIKHGDPWDYDSVVAAYSAPSKKLDGSTIVPGVDQDELDYSMFLDPLGIRRPKEMVPGDLYSEGNSYIQPSKSSPSTFSLAQPAVLSSTETAQCPFIEAQQEPLHNATDDEPETFPGADALKDEPSPYLMAFRPHESRNVRAWEPMGRVCWVIGLCFLLGFGGLDGEFNLGLLD</sequence>
<evidence type="ECO:0000256" key="1">
    <source>
        <dbReference type="SAM" id="Coils"/>
    </source>
</evidence>
<dbReference type="AlphaFoldDB" id="A0A8E2JDE9"/>
<dbReference type="Gene3D" id="1.25.40.10">
    <property type="entry name" value="Tetratricopeptide repeat domain"/>
    <property type="match status" value="1"/>
</dbReference>
<accession>A0A8E2JDE9</accession>
<dbReference type="EMBL" id="KV745068">
    <property type="protein sequence ID" value="OCK78302.1"/>
    <property type="molecule type" value="Genomic_DNA"/>
</dbReference>
<reference evidence="2 3" key="1">
    <citation type="journal article" date="2016" name="Nat. Commun.">
        <title>Ectomycorrhizal ecology is imprinted in the genome of the dominant symbiotic fungus Cenococcum geophilum.</title>
        <authorList>
            <consortium name="DOE Joint Genome Institute"/>
            <person name="Peter M."/>
            <person name="Kohler A."/>
            <person name="Ohm R.A."/>
            <person name="Kuo A."/>
            <person name="Krutzmann J."/>
            <person name="Morin E."/>
            <person name="Arend M."/>
            <person name="Barry K.W."/>
            <person name="Binder M."/>
            <person name="Choi C."/>
            <person name="Clum A."/>
            <person name="Copeland A."/>
            <person name="Grisel N."/>
            <person name="Haridas S."/>
            <person name="Kipfer T."/>
            <person name="LaButti K."/>
            <person name="Lindquist E."/>
            <person name="Lipzen A."/>
            <person name="Maire R."/>
            <person name="Meier B."/>
            <person name="Mihaltcheva S."/>
            <person name="Molinier V."/>
            <person name="Murat C."/>
            <person name="Poggeler S."/>
            <person name="Quandt C.A."/>
            <person name="Sperisen C."/>
            <person name="Tritt A."/>
            <person name="Tisserant E."/>
            <person name="Crous P.W."/>
            <person name="Henrissat B."/>
            <person name="Nehls U."/>
            <person name="Egli S."/>
            <person name="Spatafora J.W."/>
            <person name="Grigoriev I.V."/>
            <person name="Martin F.M."/>
        </authorList>
    </citation>
    <scope>NUCLEOTIDE SEQUENCE [LARGE SCALE GENOMIC DNA]</scope>
    <source>
        <strain evidence="2 3">CBS 459.81</strain>
    </source>
</reference>